<name>A0A0F5IRK8_9BACT</name>
<feature type="domain" description="Pyruvate carboxyltransferase" evidence="1">
    <location>
        <begin position="5"/>
        <end position="286"/>
    </location>
</feature>
<evidence type="ECO:0000313" key="3">
    <source>
        <dbReference type="Proteomes" id="UP000033047"/>
    </source>
</evidence>
<dbReference type="PROSITE" id="PS50991">
    <property type="entry name" value="PYR_CT"/>
    <property type="match status" value="1"/>
</dbReference>
<evidence type="ECO:0000259" key="1">
    <source>
        <dbReference type="PROSITE" id="PS50991"/>
    </source>
</evidence>
<dbReference type="GO" id="GO:0005737">
    <property type="term" value="C:cytoplasm"/>
    <property type="evidence" value="ECO:0007669"/>
    <property type="project" value="TreeGrafter"/>
</dbReference>
<dbReference type="PANTHER" id="PTHR43778:SF2">
    <property type="entry name" value="PYRUVATE CARBOXYLASE, MITOCHONDRIAL"/>
    <property type="match status" value="1"/>
</dbReference>
<dbReference type="SUPFAM" id="SSF51569">
    <property type="entry name" value="Aldolase"/>
    <property type="match status" value="1"/>
</dbReference>
<dbReference type="PATRIC" id="fig|927665.4.peg.4503"/>
<dbReference type="RefSeq" id="WP_007658285.1">
    <property type="nucleotide sequence ID" value="NZ_KQ033913.1"/>
</dbReference>
<dbReference type="Pfam" id="PF02436">
    <property type="entry name" value="PYC_OADA"/>
    <property type="match status" value="1"/>
</dbReference>
<dbReference type="PANTHER" id="PTHR43778">
    <property type="entry name" value="PYRUVATE CARBOXYLASE"/>
    <property type="match status" value="1"/>
</dbReference>
<dbReference type="Pfam" id="PF00682">
    <property type="entry name" value="HMGL-like"/>
    <property type="match status" value="1"/>
</dbReference>
<dbReference type="SUPFAM" id="SSF89000">
    <property type="entry name" value="post-HMGL domain-like"/>
    <property type="match status" value="1"/>
</dbReference>
<dbReference type="CDD" id="cd07937">
    <property type="entry name" value="DRE_TIM_PC_TC_5S"/>
    <property type="match status" value="1"/>
</dbReference>
<dbReference type="InterPro" id="IPR013785">
    <property type="entry name" value="Aldolase_TIM"/>
</dbReference>
<evidence type="ECO:0000313" key="2">
    <source>
        <dbReference type="EMBL" id="KKB47970.1"/>
    </source>
</evidence>
<dbReference type="Gene3D" id="3.20.20.70">
    <property type="entry name" value="Aldolase class I"/>
    <property type="match status" value="2"/>
</dbReference>
<dbReference type="GO" id="GO:0004736">
    <property type="term" value="F:pyruvate carboxylase activity"/>
    <property type="evidence" value="ECO:0007669"/>
    <property type="project" value="TreeGrafter"/>
</dbReference>
<protein>
    <recommendedName>
        <fullName evidence="1">Pyruvate carboxyltransferase domain-containing protein</fullName>
    </recommendedName>
</protein>
<accession>A0A0F5IRK8</accession>
<dbReference type="InterPro" id="IPR000891">
    <property type="entry name" value="PYR_CT"/>
</dbReference>
<dbReference type="Proteomes" id="UP000033047">
    <property type="component" value="Unassembled WGS sequence"/>
</dbReference>
<organism evidence="2 3">
    <name type="scientific">Parabacteroides goldsteinii DSM 19448 = WAL 12034</name>
    <dbReference type="NCBI Taxonomy" id="927665"/>
    <lineage>
        <taxon>Bacteria</taxon>
        <taxon>Pseudomonadati</taxon>
        <taxon>Bacteroidota</taxon>
        <taxon>Bacteroidia</taxon>
        <taxon>Bacteroidales</taxon>
        <taxon>Tannerellaceae</taxon>
        <taxon>Parabacteroides</taxon>
    </lineage>
</organism>
<dbReference type="AlphaFoldDB" id="A0A0F5IRK8"/>
<gene>
    <name evidence="2" type="ORF">HMPREF1535_04386</name>
</gene>
<dbReference type="GO" id="GO:0006094">
    <property type="term" value="P:gluconeogenesis"/>
    <property type="evidence" value="ECO:0007669"/>
    <property type="project" value="TreeGrafter"/>
</dbReference>
<proteinExistence type="predicted"/>
<comment type="caution">
    <text evidence="2">The sequence shown here is derived from an EMBL/GenBank/DDBJ whole genome shotgun (WGS) entry which is preliminary data.</text>
</comment>
<dbReference type="STRING" id="927665.HMPREF1535_04386"/>
<dbReference type="InterPro" id="IPR003379">
    <property type="entry name" value="Carboxylase_cons_dom"/>
</dbReference>
<dbReference type="HOGENOM" id="CLU_000395_4_2_10"/>
<dbReference type="EMBL" id="AQHV01000024">
    <property type="protein sequence ID" value="KKB47970.1"/>
    <property type="molecule type" value="Genomic_DNA"/>
</dbReference>
<dbReference type="InterPro" id="IPR055268">
    <property type="entry name" value="PCB-like"/>
</dbReference>
<reference evidence="2 3" key="1">
    <citation type="submission" date="2013-04" db="EMBL/GenBank/DDBJ databases">
        <title>The Genome Sequence of Parabacteroides goldsteinii DSM 19448.</title>
        <authorList>
            <consortium name="The Broad Institute Genomics Platform"/>
            <person name="Earl A."/>
            <person name="Ward D."/>
            <person name="Feldgarden M."/>
            <person name="Gevers D."/>
            <person name="Martens E."/>
            <person name="Sakamoto M."/>
            <person name="Benno Y."/>
            <person name="Song Y."/>
            <person name="Liu C."/>
            <person name="Lee J."/>
            <person name="Bolanos M."/>
            <person name="Vaisanen M.L."/>
            <person name="Finegold S.M."/>
            <person name="Walker B."/>
            <person name="Young S."/>
            <person name="Zeng Q."/>
            <person name="Gargeya S."/>
            <person name="Fitzgerald M."/>
            <person name="Haas B."/>
            <person name="Abouelleil A."/>
            <person name="Allen A.W."/>
            <person name="Alvarado L."/>
            <person name="Arachchi H.M."/>
            <person name="Berlin A.M."/>
            <person name="Chapman S.B."/>
            <person name="Gainer-Dewar J."/>
            <person name="Goldberg J."/>
            <person name="Griggs A."/>
            <person name="Gujja S."/>
            <person name="Hansen M."/>
            <person name="Howarth C."/>
            <person name="Imamovic A."/>
            <person name="Ireland A."/>
            <person name="Larimer J."/>
            <person name="McCowan C."/>
            <person name="Murphy C."/>
            <person name="Pearson M."/>
            <person name="Poon T.W."/>
            <person name="Priest M."/>
            <person name="Roberts A."/>
            <person name="Saif S."/>
            <person name="Shea T."/>
            <person name="Sisk P."/>
            <person name="Sykes S."/>
            <person name="Wortman J."/>
            <person name="Nusbaum C."/>
            <person name="Birren B."/>
        </authorList>
    </citation>
    <scope>NUCLEOTIDE SEQUENCE [LARGE SCALE GENOMIC DNA]</scope>
    <source>
        <strain evidence="2 3">DSM 19448</strain>
    </source>
</reference>
<sequence>MVRKLLIRDLTLRDGQQSACATRMSQKQIDRVLPFYKEVGFYAMEVWGGAVPDAAMRYLNEDPWERVEKIKAAVGTTTKLAALCRGRDLFGYNPYPDNVVKGVCRNTVESGIDIMRIFDAMNDIDNMKPAIKYTDRYGGMADCAVCYAIDPHHSALERIEAAFHGRPLHKPVFKNDYFLDKAQQLENFRADIITLEDANGLITPARTAELIRLFKKNLKSPVDFHTRCTAGYGLASMLAAIVNGVDIVDTNIWYFAGGCCAPAIELVYVFCKKMGIELEIDMEAVARINAELLKIRKELKAYDSSRELPNPFNPLTDKLPTEIDRFFNDAIEAARKDKEDDLIIFCRAIEEYFNFPEPNEMVQKSQIPANMYNQIVALLKQQNHPELLEKAMSLIPRVRMDAGLPPLVTPVSQVIASQAVSCALDELNGRPLYSKPVYPFISLIRGDYGKTPLPVDPDFRQQITGKREEQLYDASDYEMQENPVIDEVGILVAENEKEMLLLELFPMSARHFLTKQKKEKFRNDLMV</sequence>